<proteinExistence type="predicted"/>
<dbReference type="Pfam" id="PF00156">
    <property type="entry name" value="Pribosyltran"/>
    <property type="match status" value="1"/>
</dbReference>
<dbReference type="SUPFAM" id="SSF53271">
    <property type="entry name" value="PRTase-like"/>
    <property type="match status" value="1"/>
</dbReference>
<accession>A0A1F6XCV7</accession>
<dbReference type="EMBL" id="MFVH01000019">
    <property type="protein sequence ID" value="OGI91937.1"/>
    <property type="molecule type" value="Genomic_DNA"/>
</dbReference>
<gene>
    <name evidence="2" type="ORF">A2933_01645</name>
</gene>
<dbReference type="Gene3D" id="3.40.50.2020">
    <property type="match status" value="1"/>
</dbReference>
<evidence type="ECO:0000259" key="1">
    <source>
        <dbReference type="Pfam" id="PF00156"/>
    </source>
</evidence>
<reference evidence="2 3" key="1">
    <citation type="journal article" date="2016" name="Nat. Commun.">
        <title>Thousands of microbial genomes shed light on interconnected biogeochemical processes in an aquifer system.</title>
        <authorList>
            <person name="Anantharaman K."/>
            <person name="Brown C.T."/>
            <person name="Hug L.A."/>
            <person name="Sharon I."/>
            <person name="Castelle C.J."/>
            <person name="Probst A.J."/>
            <person name="Thomas B.C."/>
            <person name="Singh A."/>
            <person name="Wilkins M.J."/>
            <person name="Karaoz U."/>
            <person name="Brodie E.L."/>
            <person name="Williams K.H."/>
            <person name="Hubbard S.S."/>
            <person name="Banfield J.F."/>
        </authorList>
    </citation>
    <scope>NUCLEOTIDE SEQUENCE [LARGE SCALE GENOMIC DNA]</scope>
</reference>
<protein>
    <recommendedName>
        <fullName evidence="1">Phosphoribosyltransferase domain-containing protein</fullName>
    </recommendedName>
</protein>
<feature type="domain" description="Phosphoribosyltransferase" evidence="1">
    <location>
        <begin position="9"/>
        <end position="181"/>
    </location>
</feature>
<dbReference type="Gene3D" id="3.30.1310.20">
    <property type="entry name" value="PRTase-like"/>
    <property type="match status" value="1"/>
</dbReference>
<evidence type="ECO:0000313" key="2">
    <source>
        <dbReference type="EMBL" id="OGI91937.1"/>
    </source>
</evidence>
<dbReference type="InterPro" id="IPR029057">
    <property type="entry name" value="PRTase-like"/>
</dbReference>
<evidence type="ECO:0000313" key="3">
    <source>
        <dbReference type="Proteomes" id="UP000179381"/>
    </source>
</evidence>
<dbReference type="Proteomes" id="UP000179381">
    <property type="component" value="Unassembled WGS sequence"/>
</dbReference>
<dbReference type="CDD" id="cd06223">
    <property type="entry name" value="PRTases_typeI"/>
    <property type="match status" value="1"/>
</dbReference>
<name>A0A1F6XCV7_9BACT</name>
<dbReference type="InterPro" id="IPR000836">
    <property type="entry name" value="PRTase_dom"/>
</dbReference>
<organism evidence="2 3">
    <name type="scientific">Candidatus Nomurabacteria bacterium RIFCSPLOWO2_01_FULL_46_18</name>
    <dbReference type="NCBI Taxonomy" id="1801783"/>
    <lineage>
        <taxon>Bacteria</taxon>
        <taxon>Candidatus Nomuraibacteriota</taxon>
    </lineage>
</organism>
<sequence length="210" mass="23428">MKIFKNRTEAGKKLAEKLLPYKKENPLVLAMPRGGVPVGYEIAVKLNAPLDTVVARKIGAPFHPEFGVGAIAPGDVIILDETSIKAHDIEREEIEAVIVKEKEEMERRIVKYRSGEYSQGKKSDTVIIVDDGLATGVSARAAIESVKRVYKPKKIIFTAPICARDSSDSLRSLVDEVICLETVDNLMAIGYWYEEFEQMTDKEVISYLKL</sequence>
<dbReference type="AlphaFoldDB" id="A0A1F6XCV7"/>
<comment type="caution">
    <text evidence="2">The sequence shown here is derived from an EMBL/GenBank/DDBJ whole genome shotgun (WGS) entry which is preliminary data.</text>
</comment>